<gene>
    <name evidence="1" type="ORF">FZC74_07015</name>
</gene>
<organism evidence="1 2">
    <name type="scientific">Sutcliffiella horikoshii</name>
    <dbReference type="NCBI Taxonomy" id="79883"/>
    <lineage>
        <taxon>Bacteria</taxon>
        <taxon>Bacillati</taxon>
        <taxon>Bacillota</taxon>
        <taxon>Bacilli</taxon>
        <taxon>Bacillales</taxon>
        <taxon>Bacillaceae</taxon>
        <taxon>Sutcliffiella</taxon>
    </lineage>
</organism>
<evidence type="ECO:0000313" key="2">
    <source>
        <dbReference type="Proteomes" id="UP000323393"/>
    </source>
</evidence>
<reference evidence="1 2" key="1">
    <citation type="submission" date="2019-08" db="EMBL/GenBank/DDBJ databases">
        <title>Bacillus genomes from the desert of Cuatro Cienegas, Coahuila.</title>
        <authorList>
            <person name="Olmedo-Alvarez G."/>
        </authorList>
    </citation>
    <scope>NUCLEOTIDE SEQUENCE [LARGE SCALE GENOMIC DNA]</scope>
    <source>
        <strain evidence="1 2">CH88_3T</strain>
    </source>
</reference>
<dbReference type="RefSeq" id="WP_148965378.1">
    <property type="nucleotide sequence ID" value="NZ_VTEU01000002.1"/>
</dbReference>
<dbReference type="EMBL" id="VTEU01000002">
    <property type="protein sequence ID" value="TYS59899.1"/>
    <property type="molecule type" value="Genomic_DNA"/>
</dbReference>
<dbReference type="AlphaFoldDB" id="A0AA95B7F5"/>
<protein>
    <submittedName>
        <fullName evidence="1">Uncharacterized protein</fullName>
    </submittedName>
</protein>
<name>A0AA95B7F5_9BACI</name>
<sequence length="72" mass="8420">MQPPIYIRSIWDKFSTFPMETSTKLWVYHAQVNKPKQRSVSQMKEDRERFGVTGNCYGLAIGLLDAFEKEGY</sequence>
<dbReference type="Proteomes" id="UP000323393">
    <property type="component" value="Unassembled WGS sequence"/>
</dbReference>
<evidence type="ECO:0000313" key="1">
    <source>
        <dbReference type="EMBL" id="TYS59899.1"/>
    </source>
</evidence>
<accession>A0AA95B7F5</accession>
<comment type="caution">
    <text evidence="1">The sequence shown here is derived from an EMBL/GenBank/DDBJ whole genome shotgun (WGS) entry which is preliminary data.</text>
</comment>
<proteinExistence type="predicted"/>